<feature type="disulfide bond" evidence="7">
    <location>
        <begin position="39"/>
        <end position="123"/>
    </location>
</feature>
<dbReference type="AlphaFoldDB" id="A0A6J1LCA2"/>
<keyword evidence="7" id="KW-1015">Disulfide bond</keyword>
<evidence type="ECO:0000256" key="2">
    <source>
        <dbReference type="ARBA" id="ARBA00012732"/>
    </source>
</evidence>
<proteinExistence type="predicted"/>
<keyword evidence="4" id="KW-0081">Bacteriolytic enzyme</keyword>
<dbReference type="Proteomes" id="UP000504633">
    <property type="component" value="Unplaced"/>
</dbReference>
<reference evidence="10" key="1">
    <citation type="submission" date="2025-08" db="UniProtKB">
        <authorList>
            <consortium name="RefSeq"/>
        </authorList>
    </citation>
    <scope>IDENTIFICATION</scope>
    <source>
        <strain evidence="10">15085-1641.00</strain>
        <tissue evidence="10">Whole body</tissue>
    </source>
</reference>
<keyword evidence="3" id="KW-0929">Antimicrobial</keyword>
<evidence type="ECO:0000256" key="4">
    <source>
        <dbReference type="ARBA" id="ARBA00022638"/>
    </source>
</evidence>
<dbReference type="OMA" id="LGNLKCQ"/>
<dbReference type="FunFam" id="1.10.530.10:FF:000019">
    <property type="entry name" value="lysozyme"/>
    <property type="match status" value="1"/>
</dbReference>
<feature type="disulfide bond" evidence="7">
    <location>
        <begin position="93"/>
        <end position="99"/>
    </location>
</feature>
<evidence type="ECO:0000313" key="10">
    <source>
        <dbReference type="RefSeq" id="XP_023162865.2"/>
    </source>
</evidence>
<evidence type="ECO:0000256" key="6">
    <source>
        <dbReference type="ARBA" id="ARBA00023295"/>
    </source>
</evidence>
<name>A0A6J1LCA2_DROHY</name>
<keyword evidence="6" id="KW-0326">Glycosidase</keyword>
<evidence type="ECO:0000256" key="5">
    <source>
        <dbReference type="ARBA" id="ARBA00022801"/>
    </source>
</evidence>
<sequence length="168" mass="18737">MLSNRIFLLFSVFSVWALFSIRHIGADKEVVNKPVTEDCLECLCEAMSGCNATKICVNGACGIFRITWTYWRAGGSLAVPSMDAVDGDAFTDCVNDPHCAADTIQNYMYKNAQDCNGDNVINCKDYGAIHKMGNLQCQRDLPAIFGRIFFKCLERKERETPEGKNKSN</sequence>
<dbReference type="GO" id="GO:0042742">
    <property type="term" value="P:defense response to bacterium"/>
    <property type="evidence" value="ECO:0007669"/>
    <property type="project" value="UniProtKB-KW"/>
</dbReference>
<dbReference type="RefSeq" id="XP_023162865.2">
    <property type="nucleotide sequence ID" value="XM_023307097.2"/>
</dbReference>
<evidence type="ECO:0000256" key="1">
    <source>
        <dbReference type="ARBA" id="ARBA00000632"/>
    </source>
</evidence>
<feature type="chain" id="PRO_5026846222" description="lysozyme" evidence="8">
    <location>
        <begin position="27"/>
        <end position="168"/>
    </location>
</feature>
<organism evidence="9 10">
    <name type="scientific">Drosophila hydei</name>
    <name type="common">Fruit fly</name>
    <dbReference type="NCBI Taxonomy" id="7224"/>
    <lineage>
        <taxon>Eukaryota</taxon>
        <taxon>Metazoa</taxon>
        <taxon>Ecdysozoa</taxon>
        <taxon>Arthropoda</taxon>
        <taxon>Hexapoda</taxon>
        <taxon>Insecta</taxon>
        <taxon>Pterygota</taxon>
        <taxon>Neoptera</taxon>
        <taxon>Endopterygota</taxon>
        <taxon>Diptera</taxon>
        <taxon>Brachycera</taxon>
        <taxon>Muscomorpha</taxon>
        <taxon>Ephydroidea</taxon>
        <taxon>Drosophilidae</taxon>
        <taxon>Drosophila</taxon>
    </lineage>
</organism>
<keyword evidence="8" id="KW-0732">Signal</keyword>
<dbReference type="EC" id="3.2.1.17" evidence="2"/>
<feature type="disulfide bond" evidence="7">
    <location>
        <begin position="44"/>
        <end position="50"/>
    </location>
</feature>
<dbReference type="InterPro" id="IPR008597">
    <property type="entry name" value="Invert_lysozyme"/>
</dbReference>
<comment type="catalytic activity">
    <reaction evidence="1">
        <text>Hydrolysis of (1-&gt;4)-beta-linkages between N-acetylmuramic acid and N-acetyl-D-glucosamine residues in a peptidoglycan and between N-acetyl-D-glucosamine residues in chitodextrins.</text>
        <dbReference type="EC" id="3.2.1.17"/>
    </reaction>
</comment>
<dbReference type="GO" id="GO:0031640">
    <property type="term" value="P:killing of cells of another organism"/>
    <property type="evidence" value="ECO:0007669"/>
    <property type="project" value="UniProtKB-KW"/>
</dbReference>
<evidence type="ECO:0000256" key="8">
    <source>
        <dbReference type="SAM" id="SignalP"/>
    </source>
</evidence>
<dbReference type="OrthoDB" id="6337871at2759"/>
<dbReference type="PANTHER" id="PTHR11195">
    <property type="entry name" value="DESTABILASE-RELATED"/>
    <property type="match status" value="1"/>
</dbReference>
<dbReference type="GO" id="GO:0003796">
    <property type="term" value="F:lysozyme activity"/>
    <property type="evidence" value="ECO:0007669"/>
    <property type="project" value="UniProtKB-EC"/>
</dbReference>
<protein>
    <recommendedName>
        <fullName evidence="2">lysozyme</fullName>
        <ecNumber evidence="2">3.2.1.17</ecNumber>
    </recommendedName>
</protein>
<keyword evidence="9" id="KW-1185">Reference proteome</keyword>
<dbReference type="Pfam" id="PF05497">
    <property type="entry name" value="Destabilase"/>
    <property type="match status" value="1"/>
</dbReference>
<dbReference type="GeneID" id="111594000"/>
<feature type="signal peptide" evidence="8">
    <location>
        <begin position="1"/>
        <end position="26"/>
    </location>
</feature>
<evidence type="ECO:0000313" key="9">
    <source>
        <dbReference type="Proteomes" id="UP000504633"/>
    </source>
</evidence>
<keyword evidence="5" id="KW-0378">Hydrolase</keyword>
<dbReference type="Gene3D" id="1.10.530.10">
    <property type="match status" value="1"/>
</dbReference>
<dbReference type="PANTHER" id="PTHR11195:SF22">
    <property type="entry name" value="LYSOZYME"/>
    <property type="match status" value="1"/>
</dbReference>
<accession>A0A6J1LCA2</accession>
<dbReference type="KEGG" id="dhe:111594000"/>
<dbReference type="CDD" id="cd16890">
    <property type="entry name" value="lyz_i"/>
    <property type="match status" value="1"/>
</dbReference>
<dbReference type="PROSITE" id="PS51909">
    <property type="entry name" value="LYSOZYME_I"/>
    <property type="match status" value="1"/>
</dbReference>
<evidence type="ECO:0000256" key="3">
    <source>
        <dbReference type="ARBA" id="ARBA00022529"/>
    </source>
</evidence>
<gene>
    <name evidence="10" type="primary">LOC111594000</name>
</gene>
<evidence type="ECO:0000256" key="7">
    <source>
        <dbReference type="PIRSR" id="PIRSR608597-3"/>
    </source>
</evidence>